<protein>
    <submittedName>
        <fullName evidence="4">Si:zfos-943e10.1</fullName>
    </submittedName>
</protein>
<feature type="transmembrane region" description="Helical" evidence="2">
    <location>
        <begin position="318"/>
        <end position="341"/>
    </location>
</feature>
<sequence>MLEHKRERLKTFLRKIDEKAIFRIKHFMKESYAVEGGSLPSKEKRGKSKKKLELTKALSLDEAQRKIQQQNLSKQAPIRSQTFDSSKSLERNEGSSTQSSFIKHNKTFHKLFQDIPENEDLIHAFVCALQKEVPYHGRLYVSENHVCFHSSVLLKDTKVVIPVSKIHILKKQNTVLLVPNALSIRTKEGEKYLFVSLRNREVCYKLLCSICPHTEEGSTNSSPVFSSADNSFDQYRLETSSQSSVEDSFDQLNSRALLQSSSPKLTRVPYGSRSTHREQTLRENKDATANDLSANGLWFWTAADRVRSLVVQRDSSRLSVLLFIYLILALLLLLSSGYIGLRIVALEEQLTSLGALPEFSLPTE</sequence>
<keyword evidence="2" id="KW-0472">Membrane</keyword>
<dbReference type="Pfam" id="PF02893">
    <property type="entry name" value="GRAM"/>
    <property type="match status" value="1"/>
</dbReference>
<reference evidence="4" key="3">
    <citation type="submission" date="2025-09" db="UniProtKB">
        <authorList>
            <consortium name="Ensembl"/>
        </authorList>
    </citation>
    <scope>IDENTIFICATION</scope>
</reference>
<dbReference type="InterPro" id="IPR052633">
    <property type="entry name" value="GRAM_domain_protein_2B"/>
</dbReference>
<keyword evidence="5" id="KW-1185">Reference proteome</keyword>
<dbReference type="Gene3D" id="2.30.29.30">
    <property type="entry name" value="Pleckstrin-homology domain (PH domain)/Phosphotyrosine-binding domain (PTB)"/>
    <property type="match status" value="1"/>
</dbReference>
<reference evidence="4 5" key="1">
    <citation type="submission" date="2019-04" db="EMBL/GenBank/DDBJ databases">
        <authorList>
            <consortium name="Wellcome Sanger Institute Data Sharing"/>
        </authorList>
    </citation>
    <scope>NUCLEOTIDE SEQUENCE [LARGE SCALE GENOMIC DNA]</scope>
</reference>
<dbReference type="GeneTree" id="ENSGT00940000165115"/>
<evidence type="ECO:0000313" key="5">
    <source>
        <dbReference type="Proteomes" id="UP000694397"/>
    </source>
</evidence>
<dbReference type="SMART" id="SM00568">
    <property type="entry name" value="GRAM"/>
    <property type="match status" value="1"/>
</dbReference>
<feature type="region of interest" description="Disordered" evidence="1">
    <location>
        <begin position="263"/>
        <end position="286"/>
    </location>
</feature>
<accession>A0A8C9S1X7</accession>
<dbReference type="AlphaFoldDB" id="A0A8C9S1X7"/>
<feature type="compositionally biased region" description="Polar residues" evidence="1">
    <location>
        <begin position="69"/>
        <end position="86"/>
    </location>
</feature>
<dbReference type="InterPro" id="IPR011993">
    <property type="entry name" value="PH-like_dom_sf"/>
</dbReference>
<feature type="domain" description="GRAM" evidence="3">
    <location>
        <begin position="106"/>
        <end position="173"/>
    </location>
</feature>
<keyword evidence="2" id="KW-0812">Transmembrane</keyword>
<proteinExistence type="predicted"/>
<dbReference type="PANTHER" id="PTHR46645:SF1">
    <property type="entry name" value="GRAM DOMAIN-CONTAINING PROTEIN"/>
    <property type="match status" value="1"/>
</dbReference>
<dbReference type="Ensembl" id="ENSSFOT00015028672.2">
    <property type="protein sequence ID" value="ENSSFOP00015028352.2"/>
    <property type="gene ID" value="ENSSFOG00015018196.2"/>
</dbReference>
<organism evidence="4 5">
    <name type="scientific">Scleropages formosus</name>
    <name type="common">Asian bonytongue</name>
    <name type="synonym">Osteoglossum formosum</name>
    <dbReference type="NCBI Taxonomy" id="113540"/>
    <lineage>
        <taxon>Eukaryota</taxon>
        <taxon>Metazoa</taxon>
        <taxon>Chordata</taxon>
        <taxon>Craniata</taxon>
        <taxon>Vertebrata</taxon>
        <taxon>Euteleostomi</taxon>
        <taxon>Actinopterygii</taxon>
        <taxon>Neopterygii</taxon>
        <taxon>Teleostei</taxon>
        <taxon>Osteoglossocephala</taxon>
        <taxon>Osteoglossomorpha</taxon>
        <taxon>Osteoglossiformes</taxon>
        <taxon>Osteoglossidae</taxon>
        <taxon>Scleropages</taxon>
    </lineage>
</organism>
<dbReference type="PANTHER" id="PTHR46645">
    <property type="entry name" value="GRAM DOMAIN-CONTAINING PROTEIN 2B-RELATED"/>
    <property type="match status" value="1"/>
</dbReference>
<feature type="region of interest" description="Disordered" evidence="1">
    <location>
        <begin position="69"/>
        <end position="98"/>
    </location>
</feature>
<dbReference type="InterPro" id="IPR004182">
    <property type="entry name" value="GRAM"/>
</dbReference>
<feature type="compositionally biased region" description="Basic and acidic residues" evidence="1">
    <location>
        <begin position="275"/>
        <end position="286"/>
    </location>
</feature>
<evidence type="ECO:0000256" key="2">
    <source>
        <dbReference type="SAM" id="Phobius"/>
    </source>
</evidence>
<dbReference type="Proteomes" id="UP000694397">
    <property type="component" value="Chromosome 2"/>
</dbReference>
<gene>
    <name evidence="4" type="primary">si:zfos-943e10.1</name>
</gene>
<reference evidence="4" key="2">
    <citation type="submission" date="2025-08" db="UniProtKB">
        <authorList>
            <consortium name="Ensembl"/>
        </authorList>
    </citation>
    <scope>IDENTIFICATION</scope>
</reference>
<dbReference type="CDD" id="cd13220">
    <property type="entry name" value="PH-GRAM_GRAMDC"/>
    <property type="match status" value="1"/>
</dbReference>
<evidence type="ECO:0000256" key="1">
    <source>
        <dbReference type="SAM" id="MobiDB-lite"/>
    </source>
</evidence>
<name>A0A8C9S1X7_SCLFO</name>
<keyword evidence="2" id="KW-1133">Transmembrane helix</keyword>
<evidence type="ECO:0000259" key="3">
    <source>
        <dbReference type="SMART" id="SM00568"/>
    </source>
</evidence>
<evidence type="ECO:0000313" key="4">
    <source>
        <dbReference type="Ensembl" id="ENSSFOP00015028352.2"/>
    </source>
</evidence>